<reference evidence="5 6" key="1">
    <citation type="submission" date="2024-05" db="EMBL/GenBank/DDBJ databases">
        <title>Haplotype-resolved chromosome-level genome assembly of Huyou (Citrus changshanensis).</title>
        <authorList>
            <person name="Miao C."/>
            <person name="Chen W."/>
            <person name="Wu Y."/>
            <person name="Wang L."/>
            <person name="Zhao S."/>
            <person name="Grierson D."/>
            <person name="Xu C."/>
            <person name="Chen K."/>
        </authorList>
    </citation>
    <scope>NUCLEOTIDE SEQUENCE [LARGE SCALE GENOMIC DNA]</scope>
    <source>
        <strain evidence="5">01-14</strain>
        <tissue evidence="5">Leaf</tissue>
    </source>
</reference>
<accession>A0AAP0M029</accession>
<evidence type="ECO:0000256" key="2">
    <source>
        <dbReference type="ARBA" id="ARBA00022741"/>
    </source>
</evidence>
<comment type="caution">
    <text evidence="5">The sequence shown here is derived from an EMBL/GenBank/DDBJ whole genome shotgun (WGS) entry which is preliminary data.</text>
</comment>
<evidence type="ECO:0000313" key="6">
    <source>
        <dbReference type="Proteomes" id="UP001428341"/>
    </source>
</evidence>
<dbReference type="InterPro" id="IPR018149">
    <property type="entry name" value="Lys-tRNA-synth_II_C"/>
</dbReference>
<dbReference type="PANTHER" id="PTHR42918">
    <property type="entry name" value="LYSYL-TRNA SYNTHETASE"/>
    <property type="match status" value="1"/>
</dbReference>
<keyword evidence="6" id="KW-1185">Reference proteome</keyword>
<evidence type="ECO:0000256" key="3">
    <source>
        <dbReference type="ARBA" id="ARBA00022840"/>
    </source>
</evidence>
<dbReference type="Pfam" id="PF00152">
    <property type="entry name" value="tRNA-synt_2"/>
    <property type="match status" value="1"/>
</dbReference>
<dbReference type="PANTHER" id="PTHR42918:SF12">
    <property type="entry name" value="LYSINE--TRNA LIGASE"/>
    <property type="match status" value="1"/>
</dbReference>
<proteinExistence type="predicted"/>
<evidence type="ECO:0000313" key="5">
    <source>
        <dbReference type="EMBL" id="KAK9193533.1"/>
    </source>
</evidence>
<dbReference type="GO" id="GO:0005524">
    <property type="term" value="F:ATP binding"/>
    <property type="evidence" value="ECO:0007669"/>
    <property type="project" value="UniProtKB-KW"/>
</dbReference>
<dbReference type="PRINTS" id="PR00982">
    <property type="entry name" value="TRNASYNTHLYS"/>
</dbReference>
<dbReference type="InterPro" id="IPR004364">
    <property type="entry name" value="Aa-tRNA-synt_II"/>
</dbReference>
<protein>
    <recommendedName>
        <fullName evidence="4">Aminoacyl-tRNA synthetase class II (D/K/N) domain-containing protein</fullName>
    </recommendedName>
</protein>
<dbReference type="Proteomes" id="UP001428341">
    <property type="component" value="Unassembled WGS sequence"/>
</dbReference>
<dbReference type="GO" id="GO:0005829">
    <property type="term" value="C:cytosol"/>
    <property type="evidence" value="ECO:0007669"/>
    <property type="project" value="TreeGrafter"/>
</dbReference>
<dbReference type="SUPFAM" id="SSF55681">
    <property type="entry name" value="Class II aaRS and biotin synthetases"/>
    <property type="match status" value="1"/>
</dbReference>
<dbReference type="GO" id="GO:0000049">
    <property type="term" value="F:tRNA binding"/>
    <property type="evidence" value="ECO:0007669"/>
    <property type="project" value="TreeGrafter"/>
</dbReference>
<evidence type="ECO:0000259" key="4">
    <source>
        <dbReference type="Pfam" id="PF00152"/>
    </source>
</evidence>
<keyword evidence="1" id="KW-0436">Ligase</keyword>
<organism evidence="5 6">
    <name type="scientific">Citrus x changshan-huyou</name>
    <dbReference type="NCBI Taxonomy" id="2935761"/>
    <lineage>
        <taxon>Eukaryota</taxon>
        <taxon>Viridiplantae</taxon>
        <taxon>Streptophyta</taxon>
        <taxon>Embryophyta</taxon>
        <taxon>Tracheophyta</taxon>
        <taxon>Spermatophyta</taxon>
        <taxon>Magnoliopsida</taxon>
        <taxon>eudicotyledons</taxon>
        <taxon>Gunneridae</taxon>
        <taxon>Pentapetalae</taxon>
        <taxon>rosids</taxon>
        <taxon>malvids</taxon>
        <taxon>Sapindales</taxon>
        <taxon>Rutaceae</taxon>
        <taxon>Aurantioideae</taxon>
        <taxon>Citrus</taxon>
    </lineage>
</organism>
<dbReference type="GO" id="GO:0006430">
    <property type="term" value="P:lysyl-tRNA aminoacylation"/>
    <property type="evidence" value="ECO:0007669"/>
    <property type="project" value="InterPro"/>
</dbReference>
<keyword evidence="3" id="KW-0067">ATP-binding</keyword>
<name>A0AAP0M029_9ROSI</name>
<sequence length="102" mass="11964">MELYMRVSPELNLKRSISGGFRRLCEIGKCYRNEGMDLTHLPELTMWMVMELKGSCKIRYHSNGPENEPIEIDFMPPFSWCGISLRKHVVNPTFIKNYPQII</sequence>
<dbReference type="AlphaFoldDB" id="A0AAP0M029"/>
<dbReference type="InterPro" id="IPR045864">
    <property type="entry name" value="aa-tRNA-synth_II/BPL/LPL"/>
</dbReference>
<gene>
    <name evidence="5" type="ORF">WN944_004230</name>
</gene>
<keyword evidence="2" id="KW-0547">Nucleotide-binding</keyword>
<dbReference type="GO" id="GO:0004824">
    <property type="term" value="F:lysine-tRNA ligase activity"/>
    <property type="evidence" value="ECO:0007669"/>
    <property type="project" value="InterPro"/>
</dbReference>
<dbReference type="EMBL" id="JBCGBO010000006">
    <property type="protein sequence ID" value="KAK9193533.1"/>
    <property type="molecule type" value="Genomic_DNA"/>
</dbReference>
<feature type="domain" description="Aminoacyl-tRNA synthetase class II (D/K/N)" evidence="4">
    <location>
        <begin position="3"/>
        <end position="46"/>
    </location>
</feature>
<evidence type="ECO:0000256" key="1">
    <source>
        <dbReference type="ARBA" id="ARBA00022598"/>
    </source>
</evidence>
<dbReference type="Gene3D" id="3.30.930.10">
    <property type="entry name" value="Bira Bifunctional Protein, Domain 2"/>
    <property type="match status" value="1"/>
</dbReference>